<evidence type="ECO:0000256" key="1">
    <source>
        <dbReference type="ARBA" id="ARBA00022630"/>
    </source>
</evidence>
<dbReference type="InterPro" id="IPR017938">
    <property type="entry name" value="Riboflavin_synthase-like_b-brl"/>
</dbReference>
<dbReference type="GO" id="GO:0046872">
    <property type="term" value="F:metal ion binding"/>
    <property type="evidence" value="ECO:0007669"/>
    <property type="project" value="UniProtKB-KW"/>
</dbReference>
<dbReference type="SUPFAM" id="SSF52343">
    <property type="entry name" value="Ferredoxin reductase-like, C-terminal NADP-linked domain"/>
    <property type="match status" value="1"/>
</dbReference>
<keyword evidence="5" id="KW-0411">Iron-sulfur</keyword>
<evidence type="ECO:0000259" key="6">
    <source>
        <dbReference type="PROSITE" id="PS51384"/>
    </source>
</evidence>
<dbReference type="Pfam" id="PF00970">
    <property type="entry name" value="FAD_binding_6"/>
    <property type="match status" value="1"/>
</dbReference>
<keyword evidence="3" id="KW-0479">Metal-binding</keyword>
<dbReference type="PANTHER" id="PTHR47354:SF1">
    <property type="entry name" value="CARNITINE MONOOXYGENASE REDUCTASE SUBUNIT"/>
    <property type="match status" value="1"/>
</dbReference>
<accession>A0A382MXD0</accession>
<evidence type="ECO:0000256" key="5">
    <source>
        <dbReference type="ARBA" id="ARBA00023014"/>
    </source>
</evidence>
<dbReference type="PANTHER" id="PTHR47354">
    <property type="entry name" value="NADH OXIDOREDUCTASE HCR"/>
    <property type="match status" value="1"/>
</dbReference>
<dbReference type="EMBL" id="UINC01096494">
    <property type="protein sequence ID" value="SVC53426.1"/>
    <property type="molecule type" value="Genomic_DNA"/>
</dbReference>
<keyword evidence="4" id="KW-0408">Iron</keyword>
<dbReference type="Pfam" id="PF00175">
    <property type="entry name" value="NAD_binding_1"/>
    <property type="match status" value="1"/>
</dbReference>
<feature type="domain" description="FAD-binding FR-type" evidence="6">
    <location>
        <begin position="1"/>
        <end position="103"/>
    </location>
</feature>
<dbReference type="PRINTS" id="PR00409">
    <property type="entry name" value="PHDIOXRDTASE"/>
</dbReference>
<gene>
    <name evidence="7" type="ORF">METZ01_LOCUS306280</name>
</gene>
<keyword evidence="2" id="KW-0001">2Fe-2S</keyword>
<dbReference type="PROSITE" id="PS51384">
    <property type="entry name" value="FAD_FR"/>
    <property type="match status" value="1"/>
</dbReference>
<dbReference type="Gene3D" id="2.40.30.10">
    <property type="entry name" value="Translation factors"/>
    <property type="match status" value="1"/>
</dbReference>
<reference evidence="7" key="1">
    <citation type="submission" date="2018-05" db="EMBL/GenBank/DDBJ databases">
        <authorList>
            <person name="Lanie J.A."/>
            <person name="Ng W.-L."/>
            <person name="Kazmierczak K.M."/>
            <person name="Andrzejewski T.M."/>
            <person name="Davidsen T.M."/>
            <person name="Wayne K.J."/>
            <person name="Tettelin H."/>
            <person name="Glass J.I."/>
            <person name="Rusch D."/>
            <person name="Podicherti R."/>
            <person name="Tsui H.-C.T."/>
            <person name="Winkler M.E."/>
        </authorList>
    </citation>
    <scope>NUCLEOTIDE SEQUENCE</scope>
</reference>
<sequence>MQQLTLKVNKLQQLTSGIKSFEFVSPIGDDLPVFTAGAHLDFHLDNGLIRSYSLANNPEESNRYVTAVLREEMGGGGSKYMHDNVSVGDELQVTGPSNNFELVDISSTHILLGGGIGITPLLAMGHKLKAENRPCHLHYCTKSREETAFVEEVEEIFGDNLTFYHDGGDPSKGINLKETIGVQTKDANLYICGPAGLLSAARDVTSHWTVGSVHFELFQSTKTKEEKAA</sequence>
<dbReference type="CDD" id="cd06185">
    <property type="entry name" value="PDR_like"/>
    <property type="match status" value="1"/>
</dbReference>
<name>A0A382MXD0_9ZZZZ</name>
<organism evidence="7">
    <name type="scientific">marine metagenome</name>
    <dbReference type="NCBI Taxonomy" id="408172"/>
    <lineage>
        <taxon>unclassified sequences</taxon>
        <taxon>metagenomes</taxon>
        <taxon>ecological metagenomes</taxon>
    </lineage>
</organism>
<dbReference type="SUPFAM" id="SSF63380">
    <property type="entry name" value="Riboflavin synthase domain-like"/>
    <property type="match status" value="1"/>
</dbReference>
<dbReference type="InterPro" id="IPR039261">
    <property type="entry name" value="FNR_nucleotide-bd"/>
</dbReference>
<dbReference type="InterPro" id="IPR050415">
    <property type="entry name" value="MRET"/>
</dbReference>
<proteinExistence type="predicted"/>
<feature type="non-terminal residue" evidence="7">
    <location>
        <position position="229"/>
    </location>
</feature>
<protein>
    <recommendedName>
        <fullName evidence="6">FAD-binding FR-type domain-containing protein</fullName>
    </recommendedName>
</protein>
<dbReference type="GO" id="GO:0051537">
    <property type="term" value="F:2 iron, 2 sulfur cluster binding"/>
    <property type="evidence" value="ECO:0007669"/>
    <property type="project" value="UniProtKB-KW"/>
</dbReference>
<dbReference type="GO" id="GO:0016491">
    <property type="term" value="F:oxidoreductase activity"/>
    <property type="evidence" value="ECO:0007669"/>
    <property type="project" value="InterPro"/>
</dbReference>
<evidence type="ECO:0000256" key="4">
    <source>
        <dbReference type="ARBA" id="ARBA00023004"/>
    </source>
</evidence>
<dbReference type="InterPro" id="IPR001433">
    <property type="entry name" value="OxRdtase_FAD/NAD-bd"/>
</dbReference>
<dbReference type="AlphaFoldDB" id="A0A382MXD0"/>
<dbReference type="InterPro" id="IPR017927">
    <property type="entry name" value="FAD-bd_FR_type"/>
</dbReference>
<dbReference type="Gene3D" id="3.40.50.80">
    <property type="entry name" value="Nucleotide-binding domain of ferredoxin-NADP reductase (FNR) module"/>
    <property type="match status" value="1"/>
</dbReference>
<evidence type="ECO:0000256" key="3">
    <source>
        <dbReference type="ARBA" id="ARBA00022723"/>
    </source>
</evidence>
<keyword evidence="1" id="KW-0285">Flavoprotein</keyword>
<evidence type="ECO:0000313" key="7">
    <source>
        <dbReference type="EMBL" id="SVC53426.1"/>
    </source>
</evidence>
<dbReference type="InterPro" id="IPR008333">
    <property type="entry name" value="Cbr1-like_FAD-bd_dom"/>
</dbReference>
<evidence type="ECO:0000256" key="2">
    <source>
        <dbReference type="ARBA" id="ARBA00022714"/>
    </source>
</evidence>